<dbReference type="InterPro" id="IPR011010">
    <property type="entry name" value="DNA_brk_join_enz"/>
</dbReference>
<dbReference type="PANTHER" id="PTHR30349">
    <property type="entry name" value="PHAGE INTEGRASE-RELATED"/>
    <property type="match status" value="1"/>
</dbReference>
<gene>
    <name evidence="8" type="primary">xerC_1</name>
    <name evidence="8" type="ORF">Q31b_00980</name>
</gene>
<dbReference type="InterPro" id="IPR002104">
    <property type="entry name" value="Integrase_catalytic"/>
</dbReference>
<keyword evidence="4" id="KW-0233">DNA recombination</keyword>
<name>A0A5C6EAD1_9BACT</name>
<evidence type="ECO:0000256" key="4">
    <source>
        <dbReference type="ARBA" id="ARBA00023172"/>
    </source>
</evidence>
<dbReference type="GO" id="GO:0015074">
    <property type="term" value="P:DNA integration"/>
    <property type="evidence" value="ECO:0007669"/>
    <property type="project" value="UniProtKB-KW"/>
</dbReference>
<dbReference type="InterPro" id="IPR044068">
    <property type="entry name" value="CB"/>
</dbReference>
<evidence type="ECO:0000313" key="9">
    <source>
        <dbReference type="Proteomes" id="UP000315471"/>
    </source>
</evidence>
<dbReference type="Pfam" id="PF00589">
    <property type="entry name" value="Phage_integrase"/>
    <property type="match status" value="1"/>
</dbReference>
<keyword evidence="9" id="KW-1185">Reference proteome</keyword>
<dbReference type="EMBL" id="SJPY01000001">
    <property type="protein sequence ID" value="TWU44927.1"/>
    <property type="molecule type" value="Genomic_DNA"/>
</dbReference>
<proteinExistence type="inferred from homology"/>
<evidence type="ECO:0000256" key="1">
    <source>
        <dbReference type="ARBA" id="ARBA00008857"/>
    </source>
</evidence>
<evidence type="ECO:0000259" key="7">
    <source>
        <dbReference type="PROSITE" id="PS51900"/>
    </source>
</evidence>
<dbReference type="AlphaFoldDB" id="A0A5C6EAD1"/>
<dbReference type="OrthoDB" id="7830133at2"/>
<dbReference type="Proteomes" id="UP000315471">
    <property type="component" value="Unassembled WGS sequence"/>
</dbReference>
<dbReference type="GO" id="GO:0006310">
    <property type="term" value="P:DNA recombination"/>
    <property type="evidence" value="ECO:0007669"/>
    <property type="project" value="UniProtKB-KW"/>
</dbReference>
<organism evidence="8 9">
    <name type="scientific">Novipirellula aureliae</name>
    <dbReference type="NCBI Taxonomy" id="2527966"/>
    <lineage>
        <taxon>Bacteria</taxon>
        <taxon>Pseudomonadati</taxon>
        <taxon>Planctomycetota</taxon>
        <taxon>Planctomycetia</taxon>
        <taxon>Pirellulales</taxon>
        <taxon>Pirellulaceae</taxon>
        <taxon>Novipirellula</taxon>
    </lineage>
</organism>
<evidence type="ECO:0000256" key="5">
    <source>
        <dbReference type="PROSITE-ProRule" id="PRU01248"/>
    </source>
</evidence>
<reference evidence="8 9" key="1">
    <citation type="submission" date="2019-02" db="EMBL/GenBank/DDBJ databases">
        <title>Deep-cultivation of Planctomycetes and their phenomic and genomic characterization uncovers novel biology.</title>
        <authorList>
            <person name="Wiegand S."/>
            <person name="Jogler M."/>
            <person name="Boedeker C."/>
            <person name="Pinto D."/>
            <person name="Vollmers J."/>
            <person name="Rivas-Marin E."/>
            <person name="Kohn T."/>
            <person name="Peeters S.H."/>
            <person name="Heuer A."/>
            <person name="Rast P."/>
            <person name="Oberbeckmann S."/>
            <person name="Bunk B."/>
            <person name="Jeske O."/>
            <person name="Meyerdierks A."/>
            <person name="Storesund J.E."/>
            <person name="Kallscheuer N."/>
            <person name="Luecker S."/>
            <person name="Lage O.M."/>
            <person name="Pohl T."/>
            <person name="Merkel B.J."/>
            <person name="Hornburger P."/>
            <person name="Mueller R.-W."/>
            <person name="Bruemmer F."/>
            <person name="Labrenz M."/>
            <person name="Spormann A.M."/>
            <person name="Op Den Camp H."/>
            <person name="Overmann J."/>
            <person name="Amann R."/>
            <person name="Jetten M.S.M."/>
            <person name="Mascher T."/>
            <person name="Medema M.H."/>
            <person name="Devos D.P."/>
            <person name="Kaster A.-K."/>
            <person name="Ovreas L."/>
            <person name="Rohde M."/>
            <person name="Galperin M.Y."/>
            <person name="Jogler C."/>
        </authorList>
    </citation>
    <scope>NUCLEOTIDE SEQUENCE [LARGE SCALE GENOMIC DNA]</scope>
    <source>
        <strain evidence="8 9">Q31b</strain>
    </source>
</reference>
<keyword evidence="3 5" id="KW-0238">DNA-binding</keyword>
<dbReference type="InterPro" id="IPR004107">
    <property type="entry name" value="Integrase_SAM-like_N"/>
</dbReference>
<comment type="caution">
    <text evidence="8">The sequence shown here is derived from an EMBL/GenBank/DDBJ whole genome shotgun (WGS) entry which is preliminary data.</text>
</comment>
<sequence length="343" mass="37823">MDEPIKIADVGLANTGDAELVPVATTQPALTLGRADSEMPALVAAGGAAAQFAWEEFIYGKIRNPHTRAAYAHAVSQFLRHCKSIDKELPTITPRDVGSYLDGLVYAPATKKLHLSALRHFFDTLVTRHVVVLNAAASVRGERLQVVEGKTPEMSAQQARKLMTSIDVDSIVGLRDRAIIGILIYTAARVGAIAKLQMQHYFDTGEQYCLRFAEKGGKSREIPVRHDLQQFITAYLTAGALAGTDKSSPLFRTAIRRTKRLTDNSMTAGDMGRMLKRRLKNAGLPSRLSPHSFRVTTITDLLSQGVPLEDVQNLAGHADPRTTRLYDRRQRKVTRNIVERISI</sequence>
<evidence type="ECO:0000313" key="8">
    <source>
        <dbReference type="EMBL" id="TWU44927.1"/>
    </source>
</evidence>
<dbReference type="InterPro" id="IPR050090">
    <property type="entry name" value="Tyrosine_recombinase_XerCD"/>
</dbReference>
<dbReference type="PANTHER" id="PTHR30349:SF41">
    <property type="entry name" value="INTEGRASE_RECOMBINASE PROTEIN MJ0367-RELATED"/>
    <property type="match status" value="1"/>
</dbReference>
<dbReference type="SUPFAM" id="SSF56349">
    <property type="entry name" value="DNA breaking-rejoining enzymes"/>
    <property type="match status" value="1"/>
</dbReference>
<dbReference type="InterPro" id="IPR010998">
    <property type="entry name" value="Integrase_recombinase_N"/>
</dbReference>
<comment type="similarity">
    <text evidence="1">Belongs to the 'phage' integrase family.</text>
</comment>
<dbReference type="Gene3D" id="1.10.150.130">
    <property type="match status" value="1"/>
</dbReference>
<dbReference type="Gene3D" id="1.10.443.10">
    <property type="entry name" value="Intergrase catalytic core"/>
    <property type="match status" value="1"/>
</dbReference>
<dbReference type="Pfam" id="PF13495">
    <property type="entry name" value="Phage_int_SAM_4"/>
    <property type="match status" value="1"/>
</dbReference>
<dbReference type="PROSITE" id="PS51898">
    <property type="entry name" value="TYR_RECOMBINASE"/>
    <property type="match status" value="1"/>
</dbReference>
<evidence type="ECO:0000256" key="2">
    <source>
        <dbReference type="ARBA" id="ARBA00022908"/>
    </source>
</evidence>
<dbReference type="InterPro" id="IPR013762">
    <property type="entry name" value="Integrase-like_cat_sf"/>
</dbReference>
<protein>
    <submittedName>
        <fullName evidence="8">Tyrosine recombinase XerC</fullName>
    </submittedName>
</protein>
<dbReference type="GO" id="GO:0003677">
    <property type="term" value="F:DNA binding"/>
    <property type="evidence" value="ECO:0007669"/>
    <property type="project" value="UniProtKB-UniRule"/>
</dbReference>
<feature type="domain" description="Core-binding (CB)" evidence="7">
    <location>
        <begin position="48"/>
        <end position="126"/>
    </location>
</feature>
<evidence type="ECO:0000256" key="3">
    <source>
        <dbReference type="ARBA" id="ARBA00023125"/>
    </source>
</evidence>
<keyword evidence="2" id="KW-0229">DNA integration</keyword>
<accession>A0A5C6EAD1</accession>
<feature type="domain" description="Tyr recombinase" evidence="6">
    <location>
        <begin position="149"/>
        <end position="339"/>
    </location>
</feature>
<evidence type="ECO:0000259" key="6">
    <source>
        <dbReference type="PROSITE" id="PS51898"/>
    </source>
</evidence>
<dbReference type="PROSITE" id="PS51900">
    <property type="entry name" value="CB"/>
    <property type="match status" value="1"/>
</dbReference>